<dbReference type="EMBL" id="MFNE01000028">
    <property type="protein sequence ID" value="OGG95052.1"/>
    <property type="molecule type" value="Genomic_DNA"/>
</dbReference>
<dbReference type="Proteomes" id="UP000178449">
    <property type="component" value="Unassembled WGS sequence"/>
</dbReference>
<protein>
    <submittedName>
        <fullName evidence="2">Uncharacterized protein</fullName>
    </submittedName>
</protein>
<dbReference type="STRING" id="1817772.A2527_12540"/>
<name>A0A1F6GAB0_9PROT</name>
<feature type="region of interest" description="Disordered" evidence="1">
    <location>
        <begin position="15"/>
        <end position="35"/>
    </location>
</feature>
<sequence length="73" mass="8201">MNPLLLRPRIIQNPGFAEERHSPTGGFGDLLDSAESSAQPNRAEVSLSWALLAVKQNLSLQAEMHLQPERRYF</sequence>
<proteinExistence type="predicted"/>
<reference evidence="2 3" key="1">
    <citation type="journal article" date="2016" name="Nat. Commun.">
        <title>Thousands of microbial genomes shed light on interconnected biogeochemical processes in an aquifer system.</title>
        <authorList>
            <person name="Anantharaman K."/>
            <person name="Brown C.T."/>
            <person name="Hug L.A."/>
            <person name="Sharon I."/>
            <person name="Castelle C.J."/>
            <person name="Probst A.J."/>
            <person name="Thomas B.C."/>
            <person name="Singh A."/>
            <person name="Wilkins M.J."/>
            <person name="Karaoz U."/>
            <person name="Brodie E.L."/>
            <person name="Williams K.H."/>
            <person name="Hubbard S.S."/>
            <person name="Banfield J.F."/>
        </authorList>
    </citation>
    <scope>NUCLEOTIDE SEQUENCE [LARGE SCALE GENOMIC DNA]</scope>
</reference>
<evidence type="ECO:0000256" key="1">
    <source>
        <dbReference type="SAM" id="MobiDB-lite"/>
    </source>
</evidence>
<evidence type="ECO:0000313" key="2">
    <source>
        <dbReference type="EMBL" id="OGG95052.1"/>
    </source>
</evidence>
<evidence type="ECO:0000313" key="3">
    <source>
        <dbReference type="Proteomes" id="UP000178449"/>
    </source>
</evidence>
<dbReference type="AlphaFoldDB" id="A0A1F6GAB0"/>
<gene>
    <name evidence="2" type="ORF">A2527_12540</name>
</gene>
<accession>A0A1F6GAB0</accession>
<organism evidence="2 3">
    <name type="scientific">Candidatus Lambdaproteobacteria bacterium RIFOXYD2_FULL_50_16</name>
    <dbReference type="NCBI Taxonomy" id="1817772"/>
    <lineage>
        <taxon>Bacteria</taxon>
        <taxon>Pseudomonadati</taxon>
        <taxon>Pseudomonadota</taxon>
        <taxon>Candidatus Lambdaproteobacteria</taxon>
    </lineage>
</organism>
<comment type="caution">
    <text evidence="2">The sequence shown here is derived from an EMBL/GenBank/DDBJ whole genome shotgun (WGS) entry which is preliminary data.</text>
</comment>